<keyword evidence="2 5" id="KW-0812">Transmembrane</keyword>
<reference evidence="7 8" key="1">
    <citation type="submission" date="2019-07" db="EMBL/GenBank/DDBJ databases">
        <authorList>
            <person name="Cremers G."/>
        </authorList>
    </citation>
    <scope>NUCLEOTIDE SEQUENCE [LARGE SCALE GENOMIC DNA]</scope>
</reference>
<feature type="transmembrane region" description="Helical" evidence="5">
    <location>
        <begin position="112"/>
        <end position="130"/>
    </location>
</feature>
<protein>
    <submittedName>
        <fullName evidence="7">O-Antigen ligase</fullName>
    </submittedName>
</protein>
<evidence type="ECO:0000259" key="6">
    <source>
        <dbReference type="Pfam" id="PF04932"/>
    </source>
</evidence>
<keyword evidence="4 5" id="KW-0472">Membrane</keyword>
<sequence length="406" mass="45312">MIKLTVYAYAVLIGTNCLAYYSKDVPYFSYAALTMLIVCLFNLAFTKQAQNMFKSLQSIDVMLWCVLLCLPLLYLVLSDEIFERGVWMSYIISLVMFGLMFIFTVNSNFRSIIAYAALTIVIISSGMNIYELLFENNLWSTAPGRSAGWYENPNISAGAITAYGIIYFSHRKISHKRLDFAILSLTGAGVLSTFSRMGFFLLPCDVLAMSLSYFESNNVKTAAIKTAGIYITMLTLFLLGANVISEKMDLSQDALIRLMSFEQQSVRDVYVENRGGMALAAWDLFLQHPLTGLGVRTSLQPSVIPHNMFVGVAVDYGIFGLLVYLGAILRWLWLGIKKLTVDSKMAWLMLIAWVWIVIFSFASHNIIYDATDLLVVAIVLAMSSASSRLPNASKSTATRAWPSSYP</sequence>
<name>A0A564ZJF0_9BACT</name>
<feature type="transmembrane region" description="Helical" evidence="5">
    <location>
        <begin position="180"/>
        <end position="202"/>
    </location>
</feature>
<feature type="transmembrane region" description="Helical" evidence="5">
    <location>
        <begin position="345"/>
        <end position="367"/>
    </location>
</feature>
<organism evidence="7 8">
    <name type="scientific">Candidatus Methylomirabilis lanthanidiphila</name>
    <dbReference type="NCBI Taxonomy" id="2211376"/>
    <lineage>
        <taxon>Bacteria</taxon>
        <taxon>Candidatus Methylomirabilota</taxon>
        <taxon>Candidatus Methylomirabilia</taxon>
        <taxon>Candidatus Methylomirabilales</taxon>
        <taxon>Candidatus Methylomirabilaceae</taxon>
        <taxon>Candidatus Methylomirabilis</taxon>
    </lineage>
</organism>
<keyword evidence="7" id="KW-0436">Ligase</keyword>
<dbReference type="PANTHER" id="PTHR37422:SF13">
    <property type="entry name" value="LIPOPOLYSACCHARIDE BIOSYNTHESIS PROTEIN PA4999-RELATED"/>
    <property type="match status" value="1"/>
</dbReference>
<proteinExistence type="predicted"/>
<feature type="transmembrane region" description="Helical" evidence="5">
    <location>
        <begin position="222"/>
        <end position="244"/>
    </location>
</feature>
<dbReference type="PANTHER" id="PTHR37422">
    <property type="entry name" value="TEICHURONIC ACID BIOSYNTHESIS PROTEIN TUAE"/>
    <property type="match status" value="1"/>
</dbReference>
<dbReference type="GO" id="GO:0016020">
    <property type="term" value="C:membrane"/>
    <property type="evidence" value="ECO:0007669"/>
    <property type="project" value="UniProtKB-SubCell"/>
</dbReference>
<dbReference type="Proteomes" id="UP000334340">
    <property type="component" value="Unassembled WGS sequence"/>
</dbReference>
<dbReference type="Pfam" id="PF04932">
    <property type="entry name" value="Wzy_C"/>
    <property type="match status" value="1"/>
</dbReference>
<dbReference type="GO" id="GO:0016874">
    <property type="term" value="F:ligase activity"/>
    <property type="evidence" value="ECO:0007669"/>
    <property type="project" value="UniProtKB-KW"/>
</dbReference>
<feature type="domain" description="O-antigen ligase-related" evidence="6">
    <location>
        <begin position="182"/>
        <end position="325"/>
    </location>
</feature>
<dbReference type="EMBL" id="CABIKM010000017">
    <property type="protein sequence ID" value="VUZ84772.1"/>
    <property type="molecule type" value="Genomic_DNA"/>
</dbReference>
<evidence type="ECO:0000313" key="7">
    <source>
        <dbReference type="EMBL" id="VUZ84772.1"/>
    </source>
</evidence>
<feature type="transmembrane region" description="Helical" evidence="5">
    <location>
        <begin position="308"/>
        <end position="333"/>
    </location>
</feature>
<feature type="transmembrane region" description="Helical" evidence="5">
    <location>
        <begin position="87"/>
        <end position="105"/>
    </location>
</feature>
<evidence type="ECO:0000256" key="4">
    <source>
        <dbReference type="ARBA" id="ARBA00023136"/>
    </source>
</evidence>
<evidence type="ECO:0000313" key="8">
    <source>
        <dbReference type="Proteomes" id="UP000334340"/>
    </source>
</evidence>
<keyword evidence="8" id="KW-1185">Reference proteome</keyword>
<evidence type="ECO:0000256" key="3">
    <source>
        <dbReference type="ARBA" id="ARBA00022989"/>
    </source>
</evidence>
<dbReference type="InterPro" id="IPR007016">
    <property type="entry name" value="O-antigen_ligase-rel_domated"/>
</dbReference>
<feature type="transmembrane region" description="Helical" evidence="5">
    <location>
        <begin position="58"/>
        <end position="75"/>
    </location>
</feature>
<dbReference type="InterPro" id="IPR051533">
    <property type="entry name" value="WaaL-like"/>
</dbReference>
<accession>A0A564ZJF0</accession>
<gene>
    <name evidence="7" type="ORF">MELA_01146</name>
</gene>
<evidence type="ECO:0000256" key="1">
    <source>
        <dbReference type="ARBA" id="ARBA00004141"/>
    </source>
</evidence>
<keyword evidence="3 5" id="KW-1133">Transmembrane helix</keyword>
<dbReference type="AlphaFoldDB" id="A0A564ZJF0"/>
<feature type="transmembrane region" description="Helical" evidence="5">
    <location>
        <begin position="29"/>
        <end position="46"/>
    </location>
</feature>
<evidence type="ECO:0000256" key="5">
    <source>
        <dbReference type="SAM" id="Phobius"/>
    </source>
</evidence>
<evidence type="ECO:0000256" key="2">
    <source>
        <dbReference type="ARBA" id="ARBA00022692"/>
    </source>
</evidence>
<comment type="subcellular location">
    <subcellularLocation>
        <location evidence="1">Membrane</location>
        <topology evidence="1">Multi-pass membrane protein</topology>
    </subcellularLocation>
</comment>
<feature type="transmembrane region" description="Helical" evidence="5">
    <location>
        <begin position="150"/>
        <end position="168"/>
    </location>
</feature>